<dbReference type="HOGENOM" id="CLU_165255_0_3_2"/>
<dbReference type="CDD" id="cd00291">
    <property type="entry name" value="SirA_YedF_YeeD"/>
    <property type="match status" value="1"/>
</dbReference>
<dbReference type="PANTHER" id="PTHR33279:SF6">
    <property type="entry name" value="SULFUR CARRIER PROTEIN YEDF-RELATED"/>
    <property type="match status" value="1"/>
</dbReference>
<dbReference type="Pfam" id="PF01206">
    <property type="entry name" value="TusA"/>
    <property type="match status" value="1"/>
</dbReference>
<reference evidence="4" key="1">
    <citation type="journal article" date="2015" name="Microbiology">
        <title>Genome of Methanoregula boonei 6A8 reveals adaptations to oligotrophic peatland environments.</title>
        <authorList>
            <person name="Braeuer S."/>
            <person name="Cadillo-Quiroz H."/>
            <person name="Kyrpides N."/>
            <person name="Woyke T."/>
            <person name="Goodwin L."/>
            <person name="Detter C."/>
            <person name="Podell S."/>
            <person name="Yavitt J.B."/>
            <person name="Zinder S.H."/>
        </authorList>
    </citation>
    <scope>NUCLEOTIDE SEQUENCE [LARGE SCALE GENOMIC DNA]</scope>
    <source>
        <strain evidence="4">DSM 21154 / JCM 14090 / 6A8</strain>
    </source>
</reference>
<dbReference type="InterPro" id="IPR036868">
    <property type="entry name" value="TusA-like_sf"/>
</dbReference>
<proteinExistence type="inferred from homology"/>
<evidence type="ECO:0000313" key="3">
    <source>
        <dbReference type="EMBL" id="ABS54851.1"/>
    </source>
</evidence>
<evidence type="ECO:0000256" key="1">
    <source>
        <dbReference type="ARBA" id="ARBA00008984"/>
    </source>
</evidence>
<gene>
    <name evidence="3" type="ordered locus">Mboo_0330</name>
</gene>
<dbReference type="SUPFAM" id="SSF64307">
    <property type="entry name" value="SirA-like"/>
    <property type="match status" value="1"/>
</dbReference>
<dbReference type="InterPro" id="IPR001455">
    <property type="entry name" value="TusA-like"/>
</dbReference>
<dbReference type="RefSeq" id="WP_011991339.1">
    <property type="nucleotide sequence ID" value="NC_009712.1"/>
</dbReference>
<organism evidence="3 4">
    <name type="scientific">Methanoregula boonei (strain DSM 21154 / JCM 14090 / 6A8)</name>
    <dbReference type="NCBI Taxonomy" id="456442"/>
    <lineage>
        <taxon>Archaea</taxon>
        <taxon>Methanobacteriati</taxon>
        <taxon>Methanobacteriota</taxon>
        <taxon>Stenosarchaea group</taxon>
        <taxon>Methanomicrobia</taxon>
        <taxon>Methanomicrobiales</taxon>
        <taxon>Methanoregulaceae</taxon>
        <taxon>Methanoregula</taxon>
    </lineage>
</organism>
<keyword evidence="4" id="KW-1185">Reference proteome</keyword>
<protein>
    <submittedName>
        <fullName evidence="3">SirA family protein</fullName>
    </submittedName>
</protein>
<name>A7I540_METB6</name>
<dbReference type="STRING" id="456442.Mboo_0330"/>
<evidence type="ECO:0000313" key="4">
    <source>
        <dbReference type="Proteomes" id="UP000002408"/>
    </source>
</evidence>
<dbReference type="GeneID" id="5411063"/>
<dbReference type="EMBL" id="CP000780">
    <property type="protein sequence ID" value="ABS54851.1"/>
    <property type="molecule type" value="Genomic_DNA"/>
</dbReference>
<dbReference type="KEGG" id="mbn:Mboo_0330"/>
<dbReference type="Proteomes" id="UP000002408">
    <property type="component" value="Chromosome"/>
</dbReference>
<comment type="similarity">
    <text evidence="1">Belongs to the sulfur carrier protein TusA family.</text>
</comment>
<dbReference type="AlphaFoldDB" id="A7I540"/>
<feature type="domain" description="UPF0033" evidence="2">
    <location>
        <begin position="4"/>
        <end position="74"/>
    </location>
</feature>
<dbReference type="eggNOG" id="arCOG02062">
    <property type="taxonomic scope" value="Archaea"/>
</dbReference>
<dbReference type="Gene3D" id="3.30.110.40">
    <property type="entry name" value="TusA-like domain"/>
    <property type="match status" value="1"/>
</dbReference>
<dbReference type="OrthoDB" id="45650at2157"/>
<evidence type="ECO:0000259" key="2">
    <source>
        <dbReference type="Pfam" id="PF01206"/>
    </source>
</evidence>
<accession>A7I540</accession>
<sequence>MTRRTLDIRGKVCPHCLIAVKKETDTMKPGDDLVVTCDHPPAATKNIPLYAKENGMSVETKTTAPGTWELHITKK</sequence>
<dbReference type="PANTHER" id="PTHR33279">
    <property type="entry name" value="SULFUR CARRIER PROTEIN YEDF-RELATED"/>
    <property type="match status" value="1"/>
</dbReference>